<dbReference type="AlphaFoldDB" id="A0AAE3SH00"/>
<keyword evidence="4" id="KW-0645">Protease</keyword>
<gene>
    <name evidence="4" type="ORF">OM075_20360</name>
</gene>
<proteinExistence type="predicted"/>
<name>A0AAE3SH00_9BACT</name>
<feature type="domain" description="Peptidase M56" evidence="3">
    <location>
        <begin position="26"/>
        <end position="317"/>
    </location>
</feature>
<dbReference type="EC" id="3.4.24.-" evidence="4"/>
<accession>A0AAE3SH00</accession>
<dbReference type="Gene3D" id="3.30.2010.10">
    <property type="entry name" value="Metalloproteases ('zincins'), catalytic domain"/>
    <property type="match status" value="1"/>
</dbReference>
<dbReference type="Pfam" id="PF05569">
    <property type="entry name" value="Peptidase_M56"/>
    <property type="match status" value="1"/>
</dbReference>
<keyword evidence="4" id="KW-0378">Hydrolase</keyword>
<keyword evidence="2" id="KW-1133">Transmembrane helix</keyword>
<feature type="transmembrane region" description="Helical" evidence="2">
    <location>
        <begin position="20"/>
        <end position="41"/>
    </location>
</feature>
<evidence type="ECO:0000256" key="1">
    <source>
        <dbReference type="SAM" id="Coils"/>
    </source>
</evidence>
<keyword evidence="5" id="KW-1185">Reference proteome</keyword>
<dbReference type="CDD" id="cd07341">
    <property type="entry name" value="M56_BlaR1_MecR1_like"/>
    <property type="match status" value="1"/>
</dbReference>
<dbReference type="Proteomes" id="UP001209229">
    <property type="component" value="Unassembled WGS sequence"/>
</dbReference>
<dbReference type="InterPro" id="IPR008756">
    <property type="entry name" value="Peptidase_M56"/>
</dbReference>
<dbReference type="GO" id="GO:0008237">
    <property type="term" value="F:metallopeptidase activity"/>
    <property type="evidence" value="ECO:0007669"/>
    <property type="project" value="UniProtKB-KW"/>
</dbReference>
<organism evidence="4 5">
    <name type="scientific">Plebeiibacterium sediminum</name>
    <dbReference type="NCBI Taxonomy" id="2992112"/>
    <lineage>
        <taxon>Bacteria</taxon>
        <taxon>Pseudomonadati</taxon>
        <taxon>Bacteroidota</taxon>
        <taxon>Bacteroidia</taxon>
        <taxon>Marinilabiliales</taxon>
        <taxon>Marinilabiliaceae</taxon>
        <taxon>Plebeiibacterium</taxon>
    </lineage>
</organism>
<feature type="transmembrane region" description="Helical" evidence="2">
    <location>
        <begin position="48"/>
        <end position="69"/>
    </location>
</feature>
<dbReference type="RefSeq" id="WP_301192392.1">
    <property type="nucleotide sequence ID" value="NZ_JAPDPJ010000067.1"/>
</dbReference>
<keyword evidence="2" id="KW-0472">Membrane</keyword>
<feature type="transmembrane region" description="Helical" evidence="2">
    <location>
        <begin position="332"/>
        <end position="350"/>
    </location>
</feature>
<comment type="caution">
    <text evidence="4">The sequence shown here is derived from an EMBL/GenBank/DDBJ whole genome shotgun (WGS) entry which is preliminary data.</text>
</comment>
<feature type="coiled-coil region" evidence="1">
    <location>
        <begin position="535"/>
        <end position="608"/>
    </location>
</feature>
<dbReference type="EMBL" id="JAPDPJ010000067">
    <property type="protein sequence ID" value="MCW3788836.1"/>
    <property type="molecule type" value="Genomic_DNA"/>
</dbReference>
<dbReference type="InterPro" id="IPR052173">
    <property type="entry name" value="Beta-lactam_resp_regulator"/>
</dbReference>
<evidence type="ECO:0000259" key="3">
    <source>
        <dbReference type="Pfam" id="PF05569"/>
    </source>
</evidence>
<reference evidence="4" key="1">
    <citation type="submission" date="2022-10" db="EMBL/GenBank/DDBJ databases">
        <authorList>
            <person name="Yu W.X."/>
        </authorList>
    </citation>
    <scope>NUCLEOTIDE SEQUENCE</scope>
    <source>
        <strain evidence="4">AAT</strain>
    </source>
</reference>
<keyword evidence="1" id="KW-0175">Coiled coil</keyword>
<dbReference type="PANTHER" id="PTHR34978">
    <property type="entry name" value="POSSIBLE SENSOR-TRANSDUCER PROTEIN BLAR"/>
    <property type="match status" value="1"/>
</dbReference>
<evidence type="ECO:0000256" key="2">
    <source>
        <dbReference type="SAM" id="Phobius"/>
    </source>
</evidence>
<protein>
    <submittedName>
        <fullName evidence="4">M48 family metalloprotease</fullName>
        <ecNumber evidence="4">3.4.24.-</ecNumber>
    </submittedName>
</protein>
<feature type="transmembrane region" description="Helical" evidence="2">
    <location>
        <begin position="128"/>
        <end position="150"/>
    </location>
</feature>
<keyword evidence="2" id="KW-0812">Transmembrane</keyword>
<evidence type="ECO:0000313" key="4">
    <source>
        <dbReference type="EMBL" id="MCW3788836.1"/>
    </source>
</evidence>
<keyword evidence="4" id="KW-0482">Metalloprotease</keyword>
<evidence type="ECO:0000313" key="5">
    <source>
        <dbReference type="Proteomes" id="UP001209229"/>
    </source>
</evidence>
<sequence>MKPIQSIFPPEITEALGWTIVHSLWQGTILLMILLILLSILRKYSSQVRYFISFTIIVIMLGWSISTFVNSYNYAKEKQNVKYELLQNPEYFKNLVNQSIDNTQAEQTQSFNIKLIKTRAWFQRNFPLFLSVWLIGIALFTVRLLGGLAYNRRLRGLQLLPFEEKWIEKMVEFSQELKINKIIKAFKSPHTNTPITLGFMKPIILFPVKAFTGLTEKEIEAIIAHELAHIVRNDYLFNIIQSIIEILFFFHPAVWTISKCIRDEREHSCDEIAIQLTGDKVTYAKALTNAQIFSSNEEALSMAFGKKQGNLLERIKRIQKNRSMKSHVTERIIASFIVISSIFLVSFSVGNQNMYQNLNEANSELSTNDSVKVIVVNKDINIPTKQERDSLIKVVEANIKVANENQSNIGKEVEQAIEIALSEKDRALSQEMFKEIHLALKEINLGDVMKQAQIEIKAAMDSINMDSINMEIKLSLQEAREEIAREMELHHLNSDSLGDCIEAQKLGLEAAKTGIEIAAEVLENLNIGDLVETSLKAAKIAVESANVEIEHLNIDSLINAELKNIDSELEKENLSKEREQLKKEMETLKQEMKQLKKELKEAEKQDNN</sequence>
<dbReference type="PANTHER" id="PTHR34978:SF3">
    <property type="entry name" value="SLR0241 PROTEIN"/>
    <property type="match status" value="1"/>
</dbReference>